<dbReference type="PANTHER" id="PTHR30518:SF2">
    <property type="entry name" value="ENDOLYTIC MUREIN TRANSGLYCOSYLASE"/>
    <property type="match status" value="1"/>
</dbReference>
<dbReference type="GO" id="GO:0005886">
    <property type="term" value="C:plasma membrane"/>
    <property type="evidence" value="ECO:0007669"/>
    <property type="project" value="UniProtKB-SubCell"/>
</dbReference>
<comment type="similarity">
    <text evidence="7">Belongs to the transglycosylase MltG family.</text>
</comment>
<dbReference type="GO" id="GO:0071555">
    <property type="term" value="P:cell wall organization"/>
    <property type="evidence" value="ECO:0007669"/>
    <property type="project" value="UniProtKB-KW"/>
</dbReference>
<dbReference type="InterPro" id="IPR003770">
    <property type="entry name" value="MLTG-like"/>
</dbReference>
<comment type="caution">
    <text evidence="8">The sequence shown here is derived from an EMBL/GenBank/DDBJ whole genome shotgun (WGS) entry which is preliminary data.</text>
</comment>
<dbReference type="GO" id="GO:0009252">
    <property type="term" value="P:peptidoglycan biosynthetic process"/>
    <property type="evidence" value="ECO:0007669"/>
    <property type="project" value="UniProtKB-UniRule"/>
</dbReference>
<comment type="catalytic activity">
    <reaction evidence="7">
        <text>a peptidoglycan chain = a peptidoglycan chain with N-acetyl-1,6-anhydromuramyl-[peptide] at the reducing end + a peptidoglycan chain with N-acetylglucosamine at the non-reducing end.</text>
        <dbReference type="EC" id="4.2.2.29"/>
    </reaction>
</comment>
<evidence type="ECO:0000256" key="4">
    <source>
        <dbReference type="ARBA" id="ARBA00023136"/>
    </source>
</evidence>
<dbReference type="Gene3D" id="3.30.1490.480">
    <property type="entry name" value="Endolytic murein transglycosylase"/>
    <property type="match status" value="2"/>
</dbReference>
<evidence type="ECO:0000256" key="2">
    <source>
        <dbReference type="ARBA" id="ARBA00022692"/>
    </source>
</evidence>
<sequence length="354" mass="39769">MRTGRRVGWIAGGAAAGCIGLAGVAGWLLQPPAPPGERVVLVVAPGETPDAVAADLARHHLIRSPWLFRGYAAWTGLARRFQAGRYVFVTGEGMRDIARQLAEGRVARDEVTVTIPEGFTVRQIAARLAASGVCPEQAFLHEVEHGRFDEPFLRQIPDRPQVKYRLEGYLFPDTYRFERNEPAHEVVDAMLRDFQDRVWRPAIRTALRRRHLSLAAAITEASIVEREAKVAAERPLIASVIENRLHHRPPMKLQMDATIEYILGHRDVLTAKDLTVDDPYNTYLYPGLPPGPIANPGMASIQAVLHPARTDYLYYVVRNDGTGRDYFARTYEEQLQNEARSQANLRREEAARRP</sequence>
<dbReference type="HAMAP" id="MF_02065">
    <property type="entry name" value="MltG"/>
    <property type="match status" value="1"/>
</dbReference>
<name>A0A917NMM7_9BACL</name>
<evidence type="ECO:0000313" key="9">
    <source>
        <dbReference type="Proteomes" id="UP000637695"/>
    </source>
</evidence>
<dbReference type="Proteomes" id="UP000637695">
    <property type="component" value="Unassembled WGS sequence"/>
</dbReference>
<keyword evidence="6 7" id="KW-0961">Cell wall biogenesis/degradation</keyword>
<feature type="site" description="Important for catalytic activity" evidence="7">
    <location>
        <position position="227"/>
    </location>
</feature>
<keyword evidence="9" id="KW-1185">Reference proteome</keyword>
<dbReference type="EC" id="4.2.2.29" evidence="7"/>
<dbReference type="AlphaFoldDB" id="A0A917NMM7"/>
<dbReference type="CDD" id="cd08010">
    <property type="entry name" value="MltG_like"/>
    <property type="match status" value="1"/>
</dbReference>
<proteinExistence type="inferred from homology"/>
<accession>A0A917NMM7</accession>
<dbReference type="EMBL" id="BMOY01000042">
    <property type="protein sequence ID" value="GGJ12003.1"/>
    <property type="molecule type" value="Genomic_DNA"/>
</dbReference>
<feature type="transmembrane region" description="Helical" evidence="7">
    <location>
        <begin position="7"/>
        <end position="29"/>
    </location>
</feature>
<comment type="function">
    <text evidence="7">Functions as a peptidoglycan terminase that cleaves nascent peptidoglycan strands endolytically to terminate their elongation.</text>
</comment>
<keyword evidence="1 7" id="KW-1003">Cell membrane</keyword>
<protein>
    <recommendedName>
        <fullName evidence="7">Endolytic murein transglycosylase</fullName>
        <ecNumber evidence="7">4.2.2.29</ecNumber>
    </recommendedName>
    <alternativeName>
        <fullName evidence="7">Peptidoglycan lytic transglycosylase</fullName>
    </alternativeName>
    <alternativeName>
        <fullName evidence="7">Peptidoglycan polymerization terminase</fullName>
    </alternativeName>
</protein>
<organism evidence="8 9">
    <name type="scientific">Alicyclobacillus cellulosilyticus</name>
    <dbReference type="NCBI Taxonomy" id="1003997"/>
    <lineage>
        <taxon>Bacteria</taxon>
        <taxon>Bacillati</taxon>
        <taxon>Bacillota</taxon>
        <taxon>Bacilli</taxon>
        <taxon>Bacillales</taxon>
        <taxon>Alicyclobacillaceae</taxon>
        <taxon>Alicyclobacillus</taxon>
    </lineage>
</organism>
<dbReference type="PROSITE" id="PS51257">
    <property type="entry name" value="PROKAR_LIPOPROTEIN"/>
    <property type="match status" value="1"/>
</dbReference>
<dbReference type="Pfam" id="PF02618">
    <property type="entry name" value="YceG"/>
    <property type="match status" value="1"/>
</dbReference>
<dbReference type="PANTHER" id="PTHR30518">
    <property type="entry name" value="ENDOLYTIC MUREIN TRANSGLYCOSYLASE"/>
    <property type="match status" value="1"/>
</dbReference>
<evidence type="ECO:0000256" key="1">
    <source>
        <dbReference type="ARBA" id="ARBA00022475"/>
    </source>
</evidence>
<keyword evidence="2 7" id="KW-0812">Transmembrane</keyword>
<keyword evidence="4 7" id="KW-0472">Membrane</keyword>
<evidence type="ECO:0000256" key="7">
    <source>
        <dbReference type="HAMAP-Rule" id="MF_02065"/>
    </source>
</evidence>
<evidence type="ECO:0000256" key="6">
    <source>
        <dbReference type="ARBA" id="ARBA00023316"/>
    </source>
</evidence>
<reference evidence="8" key="1">
    <citation type="journal article" date="2014" name="Int. J. Syst. Evol. Microbiol.">
        <title>Complete genome sequence of Corynebacterium casei LMG S-19264T (=DSM 44701T), isolated from a smear-ripened cheese.</title>
        <authorList>
            <consortium name="US DOE Joint Genome Institute (JGI-PGF)"/>
            <person name="Walter F."/>
            <person name="Albersmeier A."/>
            <person name="Kalinowski J."/>
            <person name="Ruckert C."/>
        </authorList>
    </citation>
    <scope>NUCLEOTIDE SEQUENCE</scope>
    <source>
        <strain evidence="8">JCM 18487</strain>
    </source>
</reference>
<comment type="subcellular location">
    <subcellularLocation>
        <location evidence="7">Cell membrane</location>
        <topology evidence="7">Single-pass membrane protein</topology>
    </subcellularLocation>
</comment>
<evidence type="ECO:0000256" key="5">
    <source>
        <dbReference type="ARBA" id="ARBA00023239"/>
    </source>
</evidence>
<keyword evidence="3 7" id="KW-1133">Transmembrane helix</keyword>
<dbReference type="GO" id="GO:0008932">
    <property type="term" value="F:lytic endotransglycosylase activity"/>
    <property type="evidence" value="ECO:0007669"/>
    <property type="project" value="UniProtKB-UniRule"/>
</dbReference>
<reference evidence="8" key="2">
    <citation type="submission" date="2020-09" db="EMBL/GenBank/DDBJ databases">
        <authorList>
            <person name="Sun Q."/>
            <person name="Ohkuma M."/>
        </authorList>
    </citation>
    <scope>NUCLEOTIDE SEQUENCE</scope>
    <source>
        <strain evidence="8">JCM 18487</strain>
    </source>
</reference>
<gene>
    <name evidence="7" type="primary">mltG</name>
    <name evidence="8" type="ORF">GCM10010885_21730</name>
</gene>
<evidence type="ECO:0000313" key="8">
    <source>
        <dbReference type="EMBL" id="GGJ12003.1"/>
    </source>
</evidence>
<evidence type="ECO:0000256" key="3">
    <source>
        <dbReference type="ARBA" id="ARBA00022989"/>
    </source>
</evidence>
<keyword evidence="5 7" id="KW-0456">Lyase</keyword>
<dbReference type="NCBIfam" id="TIGR00247">
    <property type="entry name" value="endolytic transglycosylase MltG"/>
    <property type="match status" value="1"/>
</dbReference>